<sequence>MYKLFLPNEFVTSVFEITPEKLYQLGIRGLITDLDNTLIEWNRKDATEEVAEWMQIMKEAGIRIVIASNNSEARVKRFAEPLEIPYVYRAKKPLGLAYKAALEKLELSRREVAMIGDQLLTDIFGAKRLELYTFLVRPVAESDGFVTRFNRFFEKRLFNVLKRKGITMWEER</sequence>
<gene>
    <name evidence="1" type="ORF">FKZ59_03610</name>
</gene>
<dbReference type="Pfam" id="PF00702">
    <property type="entry name" value="Hydrolase"/>
    <property type="match status" value="1"/>
</dbReference>
<dbReference type="RefSeq" id="WP_141601376.1">
    <property type="nucleotide sequence ID" value="NZ_JARMSB010000014.1"/>
</dbReference>
<dbReference type="AlphaFoldDB" id="A0A540V4Y5"/>
<keyword evidence="2" id="KW-1185">Reference proteome</keyword>
<dbReference type="CDD" id="cd16416">
    <property type="entry name" value="HAD_BsYqeG-like"/>
    <property type="match status" value="1"/>
</dbReference>
<accession>A0A540V4Y5</accession>
<dbReference type="InterPro" id="IPR036412">
    <property type="entry name" value="HAD-like_sf"/>
</dbReference>
<dbReference type="InterPro" id="IPR006439">
    <property type="entry name" value="HAD-SF_hydro_IA"/>
</dbReference>
<dbReference type="SUPFAM" id="SSF56784">
    <property type="entry name" value="HAD-like"/>
    <property type="match status" value="1"/>
</dbReference>
<dbReference type="InterPro" id="IPR023214">
    <property type="entry name" value="HAD_sf"/>
</dbReference>
<dbReference type="InterPro" id="IPR006549">
    <property type="entry name" value="HAD-SF_hydro_IIIA"/>
</dbReference>
<dbReference type="OrthoDB" id="9787572at2"/>
<dbReference type="NCBIfam" id="TIGR01662">
    <property type="entry name" value="HAD-SF-IIIA"/>
    <property type="match status" value="1"/>
</dbReference>
<evidence type="ECO:0000313" key="2">
    <source>
        <dbReference type="Proteomes" id="UP000315753"/>
    </source>
</evidence>
<comment type="caution">
    <text evidence="1">The sequence shown here is derived from an EMBL/GenBank/DDBJ whole genome shotgun (WGS) entry which is preliminary data.</text>
</comment>
<dbReference type="EMBL" id="VIGD01000003">
    <property type="protein sequence ID" value="TQE91817.1"/>
    <property type="molecule type" value="Genomic_DNA"/>
</dbReference>
<dbReference type="GO" id="GO:0008962">
    <property type="term" value="F:phosphatidylglycerophosphatase activity"/>
    <property type="evidence" value="ECO:0007669"/>
    <property type="project" value="InterPro"/>
</dbReference>
<evidence type="ECO:0000313" key="1">
    <source>
        <dbReference type="EMBL" id="TQE91817.1"/>
    </source>
</evidence>
<protein>
    <submittedName>
        <fullName evidence="1">YqeG family HAD IIIA-type phosphatase</fullName>
    </submittedName>
</protein>
<dbReference type="InterPro" id="IPR010021">
    <property type="entry name" value="PGPP1/Gep4"/>
</dbReference>
<dbReference type="NCBIfam" id="TIGR01668">
    <property type="entry name" value="YqeG_hyp_ppase"/>
    <property type="match status" value="1"/>
</dbReference>
<dbReference type="Proteomes" id="UP000315753">
    <property type="component" value="Unassembled WGS sequence"/>
</dbReference>
<dbReference type="Gene3D" id="3.40.50.1000">
    <property type="entry name" value="HAD superfamily/HAD-like"/>
    <property type="match status" value="1"/>
</dbReference>
<proteinExistence type="predicted"/>
<organism evidence="1 2">
    <name type="scientific">Ureibacillus terrenus</name>
    <dbReference type="NCBI Taxonomy" id="118246"/>
    <lineage>
        <taxon>Bacteria</taxon>
        <taxon>Bacillati</taxon>
        <taxon>Bacillota</taxon>
        <taxon>Bacilli</taxon>
        <taxon>Bacillales</taxon>
        <taxon>Caryophanaceae</taxon>
        <taxon>Ureibacillus</taxon>
    </lineage>
</organism>
<dbReference type="NCBIfam" id="TIGR01549">
    <property type="entry name" value="HAD-SF-IA-v1"/>
    <property type="match status" value="1"/>
</dbReference>
<name>A0A540V4Y5_9BACL</name>
<reference evidence="1 2" key="1">
    <citation type="submission" date="2019-06" db="EMBL/GenBank/DDBJ databases">
        <title>Genome sequence of Ureibacillus terrenus.</title>
        <authorList>
            <person name="Maclea K.S."/>
            <person name="Simoes M."/>
        </authorList>
    </citation>
    <scope>NUCLEOTIDE SEQUENCE [LARGE SCALE GENOMIC DNA]</scope>
    <source>
        <strain evidence="1 2">ATCC BAA-384</strain>
    </source>
</reference>